<dbReference type="EMBL" id="AXCM01002087">
    <property type="status" value="NOT_ANNOTATED_CDS"/>
    <property type="molecule type" value="Genomic_DNA"/>
</dbReference>
<proteinExistence type="predicted"/>
<keyword evidence="2" id="KW-1185">Reference proteome</keyword>
<accession>A0A182MH72</accession>
<dbReference type="VEuPathDB" id="VectorBase:ACUA018204"/>
<organism evidence="1 2">
    <name type="scientific">Anopheles culicifacies</name>
    <dbReference type="NCBI Taxonomy" id="139723"/>
    <lineage>
        <taxon>Eukaryota</taxon>
        <taxon>Metazoa</taxon>
        <taxon>Ecdysozoa</taxon>
        <taxon>Arthropoda</taxon>
        <taxon>Hexapoda</taxon>
        <taxon>Insecta</taxon>
        <taxon>Pterygota</taxon>
        <taxon>Neoptera</taxon>
        <taxon>Endopterygota</taxon>
        <taxon>Diptera</taxon>
        <taxon>Nematocera</taxon>
        <taxon>Culicoidea</taxon>
        <taxon>Culicidae</taxon>
        <taxon>Anophelinae</taxon>
        <taxon>Anopheles</taxon>
        <taxon>culicifacies species complex</taxon>
    </lineage>
</organism>
<evidence type="ECO:0000313" key="1">
    <source>
        <dbReference type="EnsemblMetazoa" id="ACUA018204-PA"/>
    </source>
</evidence>
<dbReference type="EnsemblMetazoa" id="ACUA018204-RA">
    <property type="protein sequence ID" value="ACUA018204-PA"/>
    <property type="gene ID" value="ACUA018204"/>
</dbReference>
<evidence type="ECO:0000313" key="2">
    <source>
        <dbReference type="Proteomes" id="UP000075883"/>
    </source>
</evidence>
<dbReference type="Proteomes" id="UP000075883">
    <property type="component" value="Unassembled WGS sequence"/>
</dbReference>
<sequence length="436" mass="47769">MHPQCDQEPSSPNVNGPSIRAQQVKRNRHVPFHHHASREFAVTHHQTTSTFCGAKVKLRNHNGVDHSSVLPSAVFTFSFTHNFMRTQTYTNLASTHLCIHALKRTIERLTILPLNHTHTLTRRSHVVRHCGDGVGKQATSNGLTGEEISCDPTRPDLEQLRFVVVVVELRLHRVYVRLEPQHLQLDACILPLKLGYLLVQCQYVLGGDAGPIVRLDTSRRIGSAGESSTNVAGRVGGGWVRYQRPGGTVGWRSGMIRGRTRTAMVRHGCWTTDTDHTRHSVMAGMAETGEWHTAGRQDAAQRGRGLCRGWRRWSDQKRTGTTRHQAALNALADLDATGPRPPRTPVSESPYRGFLLDGACPGPCAVGQLATVRCVLNVPSTCPLPSQPGVGQVNGSNLPAAACAMAAFACSIVPPFSRMCILLRNAIGHPDALWEI</sequence>
<reference evidence="2" key="1">
    <citation type="submission" date="2013-09" db="EMBL/GenBank/DDBJ databases">
        <title>The Genome Sequence of Anopheles culicifacies species A.</title>
        <authorList>
            <consortium name="The Broad Institute Genomics Platform"/>
            <person name="Neafsey D.E."/>
            <person name="Besansky N."/>
            <person name="Howell P."/>
            <person name="Walton C."/>
            <person name="Young S.K."/>
            <person name="Zeng Q."/>
            <person name="Gargeya S."/>
            <person name="Fitzgerald M."/>
            <person name="Haas B."/>
            <person name="Abouelleil A."/>
            <person name="Allen A.W."/>
            <person name="Alvarado L."/>
            <person name="Arachchi H.M."/>
            <person name="Berlin A.M."/>
            <person name="Chapman S.B."/>
            <person name="Gainer-Dewar J."/>
            <person name="Goldberg J."/>
            <person name="Griggs A."/>
            <person name="Gujja S."/>
            <person name="Hansen M."/>
            <person name="Howarth C."/>
            <person name="Imamovic A."/>
            <person name="Ireland A."/>
            <person name="Larimer J."/>
            <person name="McCowan C."/>
            <person name="Murphy C."/>
            <person name="Pearson M."/>
            <person name="Poon T.W."/>
            <person name="Priest M."/>
            <person name="Roberts A."/>
            <person name="Saif S."/>
            <person name="Shea T."/>
            <person name="Sisk P."/>
            <person name="Sykes S."/>
            <person name="Wortman J."/>
            <person name="Nusbaum C."/>
            <person name="Birren B."/>
        </authorList>
    </citation>
    <scope>NUCLEOTIDE SEQUENCE [LARGE SCALE GENOMIC DNA]</scope>
    <source>
        <strain evidence="2">A-37</strain>
    </source>
</reference>
<reference evidence="1" key="2">
    <citation type="submission" date="2020-05" db="UniProtKB">
        <authorList>
            <consortium name="EnsemblMetazoa"/>
        </authorList>
    </citation>
    <scope>IDENTIFICATION</scope>
    <source>
        <strain evidence="1">A-37</strain>
    </source>
</reference>
<dbReference type="AlphaFoldDB" id="A0A182MH72"/>
<name>A0A182MH72_9DIPT</name>
<protein>
    <submittedName>
        <fullName evidence="1">Uncharacterized protein</fullName>
    </submittedName>
</protein>